<gene>
    <name evidence="2" type="ORF">EJ02DRAFT_361840</name>
</gene>
<keyword evidence="1" id="KW-0472">Membrane</keyword>
<proteinExistence type="predicted"/>
<evidence type="ECO:0000256" key="1">
    <source>
        <dbReference type="SAM" id="Phobius"/>
    </source>
</evidence>
<reference evidence="2" key="1">
    <citation type="journal article" date="2020" name="Stud. Mycol.">
        <title>101 Dothideomycetes genomes: a test case for predicting lifestyles and emergence of pathogens.</title>
        <authorList>
            <person name="Haridas S."/>
            <person name="Albert R."/>
            <person name="Binder M."/>
            <person name="Bloem J."/>
            <person name="Labutti K."/>
            <person name="Salamov A."/>
            <person name="Andreopoulos B."/>
            <person name="Baker S."/>
            <person name="Barry K."/>
            <person name="Bills G."/>
            <person name="Bluhm B."/>
            <person name="Cannon C."/>
            <person name="Castanera R."/>
            <person name="Culley D."/>
            <person name="Daum C."/>
            <person name="Ezra D."/>
            <person name="Gonzalez J."/>
            <person name="Henrissat B."/>
            <person name="Kuo A."/>
            <person name="Liang C."/>
            <person name="Lipzen A."/>
            <person name="Lutzoni F."/>
            <person name="Magnuson J."/>
            <person name="Mondo S."/>
            <person name="Nolan M."/>
            <person name="Ohm R."/>
            <person name="Pangilinan J."/>
            <person name="Park H.-J."/>
            <person name="Ramirez L."/>
            <person name="Alfaro M."/>
            <person name="Sun H."/>
            <person name="Tritt A."/>
            <person name="Yoshinaga Y."/>
            <person name="Zwiers L.-H."/>
            <person name="Turgeon B."/>
            <person name="Goodwin S."/>
            <person name="Spatafora J."/>
            <person name="Crous P."/>
            <person name="Grigoriev I."/>
        </authorList>
    </citation>
    <scope>NUCLEOTIDE SEQUENCE</scope>
    <source>
        <strain evidence="2">CBS 161.51</strain>
    </source>
</reference>
<accession>A0A6A5S3U9</accession>
<evidence type="ECO:0000313" key="3">
    <source>
        <dbReference type="Proteomes" id="UP000800038"/>
    </source>
</evidence>
<keyword evidence="1" id="KW-1133">Transmembrane helix</keyword>
<keyword evidence="1" id="KW-0812">Transmembrane</keyword>
<sequence>MKASKKSRQISGAGKRSLGTCLRALGVVPLPCSLPSPETLRLTTISASSVDYTAIKTLCNVSIEWVNDLSSHCQFDPATKKLYIFRFPSRCALDLTNKRWSVVIHSVCRIACAHTCRNKCSLLPHSTVENYFREVLLSYRLLFGHDDRSRKLCRKKLFGKHRAHDSVLYALCTWKNMAKATNFPQLQEREMYEPAIDFPILGNRLATLQEYILQQKPRTWAEVFQDRRDPQWSFNFWAVMIIGGATILLGTLQVVLSALQLAATIKPSLGR</sequence>
<dbReference type="AlphaFoldDB" id="A0A6A5S3U9"/>
<feature type="transmembrane region" description="Helical" evidence="1">
    <location>
        <begin position="236"/>
        <end position="263"/>
    </location>
</feature>
<name>A0A6A5S3U9_9PLEO</name>
<evidence type="ECO:0000313" key="2">
    <source>
        <dbReference type="EMBL" id="KAF1935305.1"/>
    </source>
</evidence>
<organism evidence="2 3">
    <name type="scientific">Clathrospora elynae</name>
    <dbReference type="NCBI Taxonomy" id="706981"/>
    <lineage>
        <taxon>Eukaryota</taxon>
        <taxon>Fungi</taxon>
        <taxon>Dikarya</taxon>
        <taxon>Ascomycota</taxon>
        <taxon>Pezizomycotina</taxon>
        <taxon>Dothideomycetes</taxon>
        <taxon>Pleosporomycetidae</taxon>
        <taxon>Pleosporales</taxon>
        <taxon>Diademaceae</taxon>
        <taxon>Clathrospora</taxon>
    </lineage>
</organism>
<dbReference type="OrthoDB" id="5428890at2759"/>
<dbReference type="EMBL" id="ML976287">
    <property type="protein sequence ID" value="KAF1935305.1"/>
    <property type="molecule type" value="Genomic_DNA"/>
</dbReference>
<protein>
    <submittedName>
        <fullName evidence="2">Uncharacterized protein</fullName>
    </submittedName>
</protein>
<dbReference type="Proteomes" id="UP000800038">
    <property type="component" value="Unassembled WGS sequence"/>
</dbReference>
<keyword evidence="3" id="KW-1185">Reference proteome</keyword>